<sequence>MIKSESMYKISKFVAPEFIFGADSIDYVKSYIKNFSLTIPIVITDSGLLKASWVKSILKQLEKIDIRYCIYDRVSENPKDYEVEEASKIIRNCNCDSIIAIGGGSVIDLAKAAGIMSTNPGSIKDYEGIDKISHPTPPIICVPTTCGSSADVSQFAIITDTKEKYKMTIVSKSLVPDISIIDPKTLTTLPRELLISTSLDALTHAFESYVSLGSSPITDMFSLKAIKLIFKTLPKAAKDPENINYLEDLMLASLMAGLAFSNASLGMVHAIAHSIGGYKDIRHGTCNAILLDCVIDFNYVYAAYRYDKISESLGYDLKGLDETRRKNILIEGIKDLKRKVDFNITLKDLHLKREEIDIISRHAINDICMLTNPVMPTFEEVKEFIERNV</sequence>
<dbReference type="Gene3D" id="1.20.1090.10">
    <property type="entry name" value="Dehydroquinate synthase-like - alpha domain"/>
    <property type="match status" value="1"/>
</dbReference>
<dbReference type="PROSITE" id="PS00060">
    <property type="entry name" value="ADH_IRON_2"/>
    <property type="match status" value="1"/>
</dbReference>
<dbReference type="EMBL" id="DRUY01000013">
    <property type="protein sequence ID" value="HHI64980.1"/>
    <property type="molecule type" value="Genomic_DNA"/>
</dbReference>
<evidence type="ECO:0000256" key="1">
    <source>
        <dbReference type="ARBA" id="ARBA00001962"/>
    </source>
</evidence>
<dbReference type="AlphaFoldDB" id="A0A7C5KBX1"/>
<dbReference type="PANTHER" id="PTHR11496">
    <property type="entry name" value="ALCOHOL DEHYDROGENASE"/>
    <property type="match status" value="1"/>
</dbReference>
<accession>A0A7C5KBX1</accession>
<keyword evidence="3" id="KW-0560">Oxidoreductase</keyword>
<dbReference type="Pfam" id="PF00465">
    <property type="entry name" value="Fe-ADH"/>
    <property type="match status" value="1"/>
</dbReference>
<evidence type="ECO:0000259" key="5">
    <source>
        <dbReference type="Pfam" id="PF00465"/>
    </source>
</evidence>
<dbReference type="PROSITE" id="PS00913">
    <property type="entry name" value="ADH_IRON_1"/>
    <property type="match status" value="1"/>
</dbReference>
<dbReference type="InterPro" id="IPR039697">
    <property type="entry name" value="Alcohol_dehydrogenase_Fe"/>
</dbReference>
<dbReference type="SUPFAM" id="SSF56796">
    <property type="entry name" value="Dehydroquinate synthase-like"/>
    <property type="match status" value="1"/>
</dbReference>
<evidence type="ECO:0000259" key="6">
    <source>
        <dbReference type="Pfam" id="PF25137"/>
    </source>
</evidence>
<reference evidence="7" key="1">
    <citation type="journal article" date="2020" name="mSystems">
        <title>Genome- and Community-Level Interaction Insights into Carbon Utilization and Element Cycling Functions of Hydrothermarchaeota in Hydrothermal Sediment.</title>
        <authorList>
            <person name="Zhou Z."/>
            <person name="Liu Y."/>
            <person name="Xu W."/>
            <person name="Pan J."/>
            <person name="Luo Z.H."/>
            <person name="Li M."/>
        </authorList>
    </citation>
    <scope>NUCLEOTIDE SEQUENCE [LARGE SCALE GENOMIC DNA]</scope>
    <source>
        <strain evidence="7">SpSt-1019</strain>
    </source>
</reference>
<dbReference type="InterPro" id="IPR056798">
    <property type="entry name" value="ADH_Fe_C"/>
</dbReference>
<dbReference type="InterPro" id="IPR018211">
    <property type="entry name" value="ADH_Fe_CS"/>
</dbReference>
<evidence type="ECO:0000256" key="4">
    <source>
        <dbReference type="ARBA" id="ARBA00023027"/>
    </source>
</evidence>
<name>A0A7C5KBX1_9BACT</name>
<evidence type="ECO:0000256" key="3">
    <source>
        <dbReference type="ARBA" id="ARBA00023002"/>
    </source>
</evidence>
<proteinExistence type="inferred from homology"/>
<comment type="caution">
    <text evidence="7">The sequence shown here is derived from an EMBL/GenBank/DDBJ whole genome shotgun (WGS) entry which is preliminary data.</text>
</comment>
<protein>
    <submittedName>
        <fullName evidence="7">Iron-containing alcohol dehydrogenase</fullName>
    </submittedName>
</protein>
<dbReference type="GO" id="GO:0046872">
    <property type="term" value="F:metal ion binding"/>
    <property type="evidence" value="ECO:0007669"/>
    <property type="project" value="InterPro"/>
</dbReference>
<dbReference type="FunFam" id="3.40.50.1970:FF:000003">
    <property type="entry name" value="Alcohol dehydrogenase, iron-containing"/>
    <property type="match status" value="1"/>
</dbReference>
<organism evidence="7">
    <name type="scientific">Thermodesulfobium narugense</name>
    <dbReference type="NCBI Taxonomy" id="184064"/>
    <lineage>
        <taxon>Bacteria</taxon>
        <taxon>Pseudomonadati</taxon>
        <taxon>Thermodesulfobiota</taxon>
        <taxon>Thermodesulfobiia</taxon>
        <taxon>Thermodesulfobiales</taxon>
        <taxon>Thermodesulfobiaceae</taxon>
        <taxon>Thermodesulfobium</taxon>
    </lineage>
</organism>
<dbReference type="Pfam" id="PF25137">
    <property type="entry name" value="ADH_Fe_C"/>
    <property type="match status" value="1"/>
</dbReference>
<feature type="domain" description="Fe-containing alcohol dehydrogenase-like C-terminal" evidence="6">
    <location>
        <begin position="195"/>
        <end position="388"/>
    </location>
</feature>
<evidence type="ECO:0000313" key="7">
    <source>
        <dbReference type="EMBL" id="HHI64980.1"/>
    </source>
</evidence>
<dbReference type="FunFam" id="1.20.1090.10:FF:000001">
    <property type="entry name" value="Aldehyde-alcohol dehydrogenase"/>
    <property type="match status" value="1"/>
</dbReference>
<dbReference type="InterPro" id="IPR001670">
    <property type="entry name" value="ADH_Fe/GldA"/>
</dbReference>
<dbReference type="PANTHER" id="PTHR11496:SF102">
    <property type="entry name" value="ALCOHOL DEHYDROGENASE 4"/>
    <property type="match status" value="1"/>
</dbReference>
<dbReference type="GO" id="GO:0004022">
    <property type="term" value="F:alcohol dehydrogenase (NAD+) activity"/>
    <property type="evidence" value="ECO:0007669"/>
    <property type="project" value="TreeGrafter"/>
</dbReference>
<comment type="similarity">
    <text evidence="2">Belongs to the iron-containing alcohol dehydrogenase family.</text>
</comment>
<comment type="cofactor">
    <cofactor evidence="1">
        <name>Fe cation</name>
        <dbReference type="ChEBI" id="CHEBI:24875"/>
    </cofactor>
</comment>
<gene>
    <name evidence="7" type="ORF">ENL70_00340</name>
</gene>
<dbReference type="Gene3D" id="3.40.50.1970">
    <property type="match status" value="1"/>
</dbReference>
<dbReference type="CDD" id="cd17814">
    <property type="entry name" value="Fe-ADH-like"/>
    <property type="match status" value="1"/>
</dbReference>
<feature type="domain" description="Alcohol dehydrogenase iron-type/glycerol dehydrogenase GldA" evidence="5">
    <location>
        <begin position="17"/>
        <end position="183"/>
    </location>
</feature>
<evidence type="ECO:0000256" key="2">
    <source>
        <dbReference type="ARBA" id="ARBA00007358"/>
    </source>
</evidence>
<keyword evidence="4" id="KW-0520">NAD</keyword>